<comment type="caution">
    <text evidence="1">The sequence shown here is derived from an EMBL/GenBank/DDBJ whole genome shotgun (WGS) entry which is preliminary data.</text>
</comment>
<dbReference type="EMBL" id="JAVRRG010000191">
    <property type="protein sequence ID" value="KAK5079516.1"/>
    <property type="molecule type" value="Genomic_DNA"/>
</dbReference>
<protein>
    <recommendedName>
        <fullName evidence="3">ABM domain-containing protein</fullName>
    </recommendedName>
</protein>
<name>A0ABR0JXP6_9EURO</name>
<gene>
    <name evidence="1" type="ORF">LTR24_009217</name>
</gene>
<evidence type="ECO:0000313" key="2">
    <source>
        <dbReference type="Proteomes" id="UP001345013"/>
    </source>
</evidence>
<keyword evidence="2" id="KW-1185">Reference proteome</keyword>
<evidence type="ECO:0008006" key="3">
    <source>
        <dbReference type="Google" id="ProtNLM"/>
    </source>
</evidence>
<sequence length="201" mass="22646">MAIINITHIEGSPSSIDKTIQKAVKSLQEQAPRHLTIGTQIQDPSAVQITSEWASPNVDPSMGRSFHVALNRSAFGPDGPATANVVEFAQSYFSASRVTPEFQKQIEQDFLRFDEICSRGAEGDLGLAFGWVQEEQQHEEVVGEEAKCFLVIRGWESMAHFERLVKHDAYKEAIPILFAWKVPFKMWHVERKFPESSEISV</sequence>
<accession>A0ABR0JXP6</accession>
<reference evidence="1 2" key="1">
    <citation type="submission" date="2023-08" db="EMBL/GenBank/DDBJ databases">
        <title>Black Yeasts Isolated from many extreme environments.</title>
        <authorList>
            <person name="Coleine C."/>
            <person name="Stajich J.E."/>
            <person name="Selbmann L."/>
        </authorList>
    </citation>
    <scope>NUCLEOTIDE SEQUENCE [LARGE SCALE GENOMIC DNA]</scope>
    <source>
        <strain evidence="1 2">CCFEE 5885</strain>
    </source>
</reference>
<evidence type="ECO:0000313" key="1">
    <source>
        <dbReference type="EMBL" id="KAK5079516.1"/>
    </source>
</evidence>
<organism evidence="1 2">
    <name type="scientific">Lithohypha guttulata</name>
    <dbReference type="NCBI Taxonomy" id="1690604"/>
    <lineage>
        <taxon>Eukaryota</taxon>
        <taxon>Fungi</taxon>
        <taxon>Dikarya</taxon>
        <taxon>Ascomycota</taxon>
        <taxon>Pezizomycotina</taxon>
        <taxon>Eurotiomycetes</taxon>
        <taxon>Chaetothyriomycetidae</taxon>
        <taxon>Chaetothyriales</taxon>
        <taxon>Trichomeriaceae</taxon>
        <taxon>Lithohypha</taxon>
    </lineage>
</organism>
<proteinExistence type="predicted"/>
<dbReference type="Proteomes" id="UP001345013">
    <property type="component" value="Unassembled WGS sequence"/>
</dbReference>